<feature type="compositionally biased region" description="Polar residues" evidence="1">
    <location>
        <begin position="982"/>
        <end position="995"/>
    </location>
</feature>
<dbReference type="Proteomes" id="UP000241394">
    <property type="component" value="Chromosome LG14"/>
</dbReference>
<feature type="region of interest" description="Disordered" evidence="1">
    <location>
        <begin position="830"/>
        <end position="866"/>
    </location>
</feature>
<organism evidence="2 3">
    <name type="scientific">Actinidia chinensis var. chinensis</name>
    <name type="common">Chinese soft-hair kiwi</name>
    <dbReference type="NCBI Taxonomy" id="1590841"/>
    <lineage>
        <taxon>Eukaryota</taxon>
        <taxon>Viridiplantae</taxon>
        <taxon>Streptophyta</taxon>
        <taxon>Embryophyta</taxon>
        <taxon>Tracheophyta</taxon>
        <taxon>Spermatophyta</taxon>
        <taxon>Magnoliopsida</taxon>
        <taxon>eudicotyledons</taxon>
        <taxon>Gunneridae</taxon>
        <taxon>Pentapetalae</taxon>
        <taxon>asterids</taxon>
        <taxon>Ericales</taxon>
        <taxon>Actinidiaceae</taxon>
        <taxon>Actinidia</taxon>
    </lineage>
</organism>
<proteinExistence type="predicted"/>
<keyword evidence="3" id="KW-1185">Reference proteome</keyword>
<dbReference type="STRING" id="1590841.A0A2R6QN90"/>
<feature type="region of interest" description="Disordered" evidence="1">
    <location>
        <begin position="1"/>
        <end position="29"/>
    </location>
</feature>
<feature type="compositionally biased region" description="Basic and acidic residues" evidence="1">
    <location>
        <begin position="1011"/>
        <end position="1020"/>
    </location>
</feature>
<feature type="region of interest" description="Disordered" evidence="1">
    <location>
        <begin position="981"/>
        <end position="1179"/>
    </location>
</feature>
<feature type="region of interest" description="Disordered" evidence="1">
    <location>
        <begin position="727"/>
        <end position="816"/>
    </location>
</feature>
<feature type="region of interest" description="Disordered" evidence="1">
    <location>
        <begin position="557"/>
        <end position="593"/>
    </location>
</feature>
<feature type="region of interest" description="Disordered" evidence="1">
    <location>
        <begin position="1314"/>
        <end position="1349"/>
    </location>
</feature>
<accession>A0A2R6QN90</accession>
<feature type="compositionally biased region" description="Basic and acidic residues" evidence="1">
    <location>
        <begin position="1192"/>
        <end position="1218"/>
    </location>
</feature>
<name>A0A2R6QN90_ACTCC</name>
<feature type="compositionally biased region" description="Basic and acidic residues" evidence="1">
    <location>
        <begin position="794"/>
        <end position="816"/>
    </location>
</feature>
<dbReference type="InParanoid" id="A0A2R6QN90"/>
<feature type="compositionally biased region" description="Basic residues" evidence="1">
    <location>
        <begin position="1097"/>
        <end position="1107"/>
    </location>
</feature>
<dbReference type="FunCoup" id="A0A2R6QN90">
    <property type="interactions" value="1324"/>
</dbReference>
<protein>
    <submittedName>
        <fullName evidence="2">Uncharacterized protein</fullName>
    </submittedName>
</protein>
<reference evidence="2 3" key="1">
    <citation type="submission" date="2017-07" db="EMBL/GenBank/DDBJ databases">
        <title>An improved, manually edited Actinidia chinensis var. chinensis (kiwifruit) genome highlights the challenges associated with draft genomes and gene prediction in plants.</title>
        <authorList>
            <person name="Pilkington S."/>
            <person name="Crowhurst R."/>
            <person name="Hilario E."/>
            <person name="Nardozza S."/>
            <person name="Fraser L."/>
            <person name="Peng Y."/>
            <person name="Gunaseelan K."/>
            <person name="Simpson R."/>
            <person name="Tahir J."/>
            <person name="Deroles S."/>
            <person name="Templeton K."/>
            <person name="Luo Z."/>
            <person name="Davy M."/>
            <person name="Cheng C."/>
            <person name="Mcneilage M."/>
            <person name="Scaglione D."/>
            <person name="Liu Y."/>
            <person name="Zhang Q."/>
            <person name="Datson P."/>
            <person name="De Silva N."/>
            <person name="Gardiner S."/>
            <person name="Bassett H."/>
            <person name="Chagne D."/>
            <person name="Mccallum J."/>
            <person name="Dzierzon H."/>
            <person name="Deng C."/>
            <person name="Wang Y.-Y."/>
            <person name="Barron N."/>
            <person name="Manako K."/>
            <person name="Bowen J."/>
            <person name="Foster T."/>
            <person name="Erridge Z."/>
            <person name="Tiffin H."/>
            <person name="Waite C."/>
            <person name="Davies K."/>
            <person name="Grierson E."/>
            <person name="Laing W."/>
            <person name="Kirk R."/>
            <person name="Chen X."/>
            <person name="Wood M."/>
            <person name="Montefiori M."/>
            <person name="Brummell D."/>
            <person name="Schwinn K."/>
            <person name="Catanach A."/>
            <person name="Fullerton C."/>
            <person name="Li D."/>
            <person name="Meiyalaghan S."/>
            <person name="Nieuwenhuizen N."/>
            <person name="Read N."/>
            <person name="Prakash R."/>
            <person name="Hunter D."/>
            <person name="Zhang H."/>
            <person name="Mckenzie M."/>
            <person name="Knabel M."/>
            <person name="Harris A."/>
            <person name="Allan A."/>
            <person name="Chen A."/>
            <person name="Janssen B."/>
            <person name="Plunkett B."/>
            <person name="Dwamena C."/>
            <person name="Voogd C."/>
            <person name="Leif D."/>
            <person name="Lafferty D."/>
            <person name="Souleyre E."/>
            <person name="Varkonyi-Gasic E."/>
            <person name="Gambi F."/>
            <person name="Hanley J."/>
            <person name="Yao J.-L."/>
            <person name="Cheung J."/>
            <person name="David K."/>
            <person name="Warren B."/>
            <person name="Marsh K."/>
            <person name="Snowden K."/>
            <person name="Lin-Wang K."/>
            <person name="Brian L."/>
            <person name="Martinez-Sanchez M."/>
            <person name="Wang M."/>
            <person name="Ileperuma N."/>
            <person name="Macnee N."/>
            <person name="Campin R."/>
            <person name="Mcatee P."/>
            <person name="Drummond R."/>
            <person name="Espley R."/>
            <person name="Ireland H."/>
            <person name="Wu R."/>
            <person name="Atkinson R."/>
            <person name="Karunairetnam S."/>
            <person name="Bulley S."/>
            <person name="Chunkath S."/>
            <person name="Hanley Z."/>
            <person name="Storey R."/>
            <person name="Thrimawithana A."/>
            <person name="Thomson S."/>
            <person name="David C."/>
            <person name="Testolin R."/>
        </authorList>
    </citation>
    <scope>NUCLEOTIDE SEQUENCE [LARGE SCALE GENOMIC DNA]</scope>
    <source>
        <strain evidence="3">cv. Red5</strain>
        <tissue evidence="2">Young leaf</tissue>
    </source>
</reference>
<evidence type="ECO:0000313" key="3">
    <source>
        <dbReference type="Proteomes" id="UP000241394"/>
    </source>
</evidence>
<gene>
    <name evidence="2" type="ORF">CEY00_Acc15659</name>
</gene>
<feature type="compositionally biased region" description="Low complexity" evidence="1">
    <location>
        <begin position="1117"/>
        <end position="1128"/>
    </location>
</feature>
<dbReference type="PANTHER" id="PTHR34536:SF18">
    <property type="match status" value="1"/>
</dbReference>
<evidence type="ECO:0000313" key="2">
    <source>
        <dbReference type="EMBL" id="PSS11384.1"/>
    </source>
</evidence>
<sequence length="1349" mass="149302">MLSTLINSNLTWSKDSKGNRSSSRRARTSFELGFGTSGKLVNKDSKDGDMPVSESEKLGVTVLGCRFSQKEEHVPIKKRRFLFSTQSPPPGNPAPLPEETETIAKRLHPLGQELPLNLQVECQHPTSDGASADLGQIVDNNAIIQRMKLVKVNEQRDENEDFSGISILAAAACSNSLGYIDEGSGVDESFGHGSSPQEQMNIESKVDLVNSAEISTEGTGSCISPSPGEECPPAFKTDNSSLKEMAFEYTKDGTLQESVAAGSLRNRDDAKVGALESSARDERLHWDLNIVMDEWDRPLDCQHVDSSANVADDITECNDGAKHNDENKTLKGHEFQIAPEGADYDPAKPLSSGEFRILDLETKGANIEEDKLVACIDSSSKICFQGKVLSSEIDNARDVVVGRDKDTELLHNQEKVAPNVASCASIPAEHASGHLTSDVVDENASCSGVKPIPESGQLTSAPIFEENCDAASANADSMKSLEECTADPQPSGTVFFSSQVEKRSVTFPDVTLSNKAILDIGNALNDNWVETQRSSDLLCDGDDVKNKACVGIAQGPIDDVRESGDERDSSRSCHANSVPHTPGASLGGQPMAPVDPMVQHCEQFLVHDVAETDSKYYIDGEESTVMSSEKSMLLLEPRSGLETCESYHDDVGHCHGKFAPDDPFKDGYDTDGSQGDRGFVVRIEKSPDLQVGYDSQYEDGELRESSAHAWQEYDGDDEEIEHVDYGSDYRDTHNLGSENTGESKFPSPIGSSSRAEVNDAGVSWERDGGTRSPCVGMQNSEKVVGPVKGSGSGHDPESREENINNRQENVKGTKQSADLKMKISRWDNLPVNRRGTSDMARVGDGSFRKNFTGDQKDESDSGDKEMRLLRSRVNPRDLSRIERPASNGFFLRRDRLCIQGSSYGDDSNPRSEREFDTVKPFGRGRCPMYRGRRGGRWADYSGGERGLKRHCSPSYHKPSSFHRSGPEAVASDCTIIKEGGAVSSSQAGRQDTNAYSRGLHRSFRRNGSPPNRRETFDMRRGIRAPGDMSPDRFMTAGRGRSVQYGPRVNRGSHRGRYNGPVRDGCIQSSLNYSHPLTRRRRSFSPFEKRGNCPAHRSSSRSRSRSRTRSPNDWQSPRGRNGAHAAGNHGFRHRSRSPNFRSGARMPRMRSPHSRPGFLPDHETGFMSAPRNRYSPPSNSRWIGFKQRSFLDRRSPGRTGMRGERFDLLDSPRKPKPNEYYRSAHPGRFSESNGVGRAHMHQGADDDRRKHGYRQRLARRYNLEGEMRGFRYDVEDGFVEGQESRDKEDTNFHGRAKAYSRDIGSQIGDVLMSTREESPSLHRQDRKYNTNSKSIGMRECDEDVNPKMPS</sequence>
<reference evidence="3" key="2">
    <citation type="journal article" date="2018" name="BMC Genomics">
        <title>A manually annotated Actinidia chinensis var. chinensis (kiwifruit) genome highlights the challenges associated with draft genomes and gene prediction in plants.</title>
        <authorList>
            <person name="Pilkington S.M."/>
            <person name="Crowhurst R."/>
            <person name="Hilario E."/>
            <person name="Nardozza S."/>
            <person name="Fraser L."/>
            <person name="Peng Y."/>
            <person name="Gunaseelan K."/>
            <person name="Simpson R."/>
            <person name="Tahir J."/>
            <person name="Deroles S.C."/>
            <person name="Templeton K."/>
            <person name="Luo Z."/>
            <person name="Davy M."/>
            <person name="Cheng C."/>
            <person name="McNeilage M."/>
            <person name="Scaglione D."/>
            <person name="Liu Y."/>
            <person name="Zhang Q."/>
            <person name="Datson P."/>
            <person name="De Silva N."/>
            <person name="Gardiner S.E."/>
            <person name="Bassett H."/>
            <person name="Chagne D."/>
            <person name="McCallum J."/>
            <person name="Dzierzon H."/>
            <person name="Deng C."/>
            <person name="Wang Y.Y."/>
            <person name="Barron L."/>
            <person name="Manako K."/>
            <person name="Bowen J."/>
            <person name="Foster T.M."/>
            <person name="Erridge Z.A."/>
            <person name="Tiffin H."/>
            <person name="Waite C.N."/>
            <person name="Davies K.M."/>
            <person name="Grierson E.P."/>
            <person name="Laing W.A."/>
            <person name="Kirk R."/>
            <person name="Chen X."/>
            <person name="Wood M."/>
            <person name="Montefiori M."/>
            <person name="Brummell D.A."/>
            <person name="Schwinn K.E."/>
            <person name="Catanach A."/>
            <person name="Fullerton C."/>
            <person name="Li D."/>
            <person name="Meiyalaghan S."/>
            <person name="Nieuwenhuizen N."/>
            <person name="Read N."/>
            <person name="Prakash R."/>
            <person name="Hunter D."/>
            <person name="Zhang H."/>
            <person name="McKenzie M."/>
            <person name="Knabel M."/>
            <person name="Harris A."/>
            <person name="Allan A.C."/>
            <person name="Gleave A."/>
            <person name="Chen A."/>
            <person name="Janssen B.J."/>
            <person name="Plunkett B."/>
            <person name="Ampomah-Dwamena C."/>
            <person name="Voogd C."/>
            <person name="Leif D."/>
            <person name="Lafferty D."/>
            <person name="Souleyre E.J.F."/>
            <person name="Varkonyi-Gasic E."/>
            <person name="Gambi F."/>
            <person name="Hanley J."/>
            <person name="Yao J.L."/>
            <person name="Cheung J."/>
            <person name="David K.M."/>
            <person name="Warren B."/>
            <person name="Marsh K."/>
            <person name="Snowden K.C."/>
            <person name="Lin-Wang K."/>
            <person name="Brian L."/>
            <person name="Martinez-Sanchez M."/>
            <person name="Wang M."/>
            <person name="Ileperuma N."/>
            <person name="Macnee N."/>
            <person name="Campin R."/>
            <person name="McAtee P."/>
            <person name="Drummond R.S.M."/>
            <person name="Espley R.V."/>
            <person name="Ireland H.S."/>
            <person name="Wu R."/>
            <person name="Atkinson R.G."/>
            <person name="Karunairetnam S."/>
            <person name="Bulley S."/>
            <person name="Chunkath S."/>
            <person name="Hanley Z."/>
            <person name="Storey R."/>
            <person name="Thrimawithana A.H."/>
            <person name="Thomson S."/>
            <person name="David C."/>
            <person name="Testolin R."/>
            <person name="Huang H."/>
            <person name="Hellens R.P."/>
            <person name="Schaffer R.J."/>
        </authorList>
    </citation>
    <scope>NUCLEOTIDE SEQUENCE [LARGE SCALE GENOMIC DNA]</scope>
    <source>
        <strain evidence="3">cv. Red5</strain>
    </source>
</reference>
<dbReference type="Gramene" id="PSS11384">
    <property type="protein sequence ID" value="PSS11384"/>
    <property type="gene ID" value="CEY00_Acc15659"/>
</dbReference>
<evidence type="ECO:0000256" key="1">
    <source>
        <dbReference type="SAM" id="MobiDB-lite"/>
    </source>
</evidence>
<feature type="compositionally biased region" description="Basic and acidic residues" evidence="1">
    <location>
        <begin position="1314"/>
        <end position="1327"/>
    </location>
</feature>
<feature type="compositionally biased region" description="Basic and acidic residues" evidence="1">
    <location>
        <begin position="558"/>
        <end position="571"/>
    </location>
</feature>
<feature type="region of interest" description="Disordered" evidence="1">
    <location>
        <begin position="947"/>
        <end position="967"/>
    </location>
</feature>
<dbReference type="PANTHER" id="PTHR34536">
    <property type="entry name" value="DENTIN SIALOPHOSPHOPROTEIN-LIKE PROTEIN"/>
    <property type="match status" value="1"/>
</dbReference>
<feature type="region of interest" description="Disordered" evidence="1">
    <location>
        <begin position="1192"/>
        <end position="1252"/>
    </location>
</feature>
<feature type="compositionally biased region" description="Polar residues" evidence="1">
    <location>
        <begin position="1"/>
        <end position="13"/>
    </location>
</feature>
<comment type="caution">
    <text evidence="2">The sequence shown here is derived from an EMBL/GenBank/DDBJ whole genome shotgun (WGS) entry which is preliminary data.</text>
</comment>
<dbReference type="EMBL" id="NKQK01000014">
    <property type="protein sequence ID" value="PSS11384.1"/>
    <property type="molecule type" value="Genomic_DNA"/>
</dbReference>
<dbReference type="OMA" id="MENRFEP"/>
<feature type="compositionally biased region" description="Basic and acidic residues" evidence="1">
    <location>
        <begin position="854"/>
        <end position="866"/>
    </location>
</feature>
<dbReference type="OrthoDB" id="1350766at2759"/>